<dbReference type="InterPro" id="IPR043504">
    <property type="entry name" value="Peptidase_S1_PA_chymotrypsin"/>
</dbReference>
<accession>A0ABZ1T793</accession>
<evidence type="ECO:0000256" key="1">
    <source>
        <dbReference type="SAM" id="SignalP"/>
    </source>
</evidence>
<feature type="signal peptide" evidence="1">
    <location>
        <begin position="1"/>
        <end position="27"/>
    </location>
</feature>
<name>A0ABZ1T793_STRVG</name>
<evidence type="ECO:0000313" key="3">
    <source>
        <dbReference type="EMBL" id="WUQ10194.1"/>
    </source>
</evidence>
<protein>
    <submittedName>
        <fullName evidence="3">Trypsin-like serine protease</fullName>
        <ecNumber evidence="3">3.4.21.-</ecNumber>
    </submittedName>
</protein>
<organism evidence="3 4">
    <name type="scientific">Streptomyces virginiae</name>
    <name type="common">Streptomyces cinnamonensis</name>
    <dbReference type="NCBI Taxonomy" id="1961"/>
    <lineage>
        <taxon>Bacteria</taxon>
        <taxon>Bacillati</taxon>
        <taxon>Actinomycetota</taxon>
        <taxon>Actinomycetes</taxon>
        <taxon>Kitasatosporales</taxon>
        <taxon>Streptomycetaceae</taxon>
        <taxon>Streptomyces</taxon>
    </lineage>
</organism>
<dbReference type="Gene3D" id="2.40.10.10">
    <property type="entry name" value="Trypsin-like serine proteases"/>
    <property type="match status" value="1"/>
</dbReference>
<dbReference type="GO" id="GO:0016787">
    <property type="term" value="F:hydrolase activity"/>
    <property type="evidence" value="ECO:0007669"/>
    <property type="project" value="UniProtKB-KW"/>
</dbReference>
<dbReference type="RefSeq" id="WP_328959755.1">
    <property type="nucleotide sequence ID" value="NZ_CP108090.1"/>
</dbReference>
<dbReference type="PANTHER" id="PTHR24260">
    <property type="match status" value="1"/>
</dbReference>
<feature type="domain" description="Peptidase S1" evidence="2">
    <location>
        <begin position="161"/>
        <end position="391"/>
    </location>
</feature>
<dbReference type="Gene3D" id="2.120.10.70">
    <property type="entry name" value="Fucose-specific lectin"/>
    <property type="match status" value="1"/>
</dbReference>
<evidence type="ECO:0000259" key="2">
    <source>
        <dbReference type="PROSITE" id="PS50240"/>
    </source>
</evidence>
<sequence>MRIRRSLPAATVLSAAVVLGTPLPAMSVADGGPENATAPYAAEDGAYPNRAAALAATGADLIAGDGNIIQTPCSGDHQIQVWALNLPAANDSKICFKAADTGYLKVSIPRAYRIRTFGRDIKASVSIANTTEQLNVPKDTSKGFGEADPSDPKQAVVLDLRVTGTGSTTPPGVSADVKGLGFNGKLLIGETRRCSAALVDAQWVISAKSCFADNPAENNTVAAGAPKEKTTVVLGKPHINLLGGHTSEIVQLVPHPDRDLVMARLDKPAADIAPVPLAAAAPATGQQLTVAGFGRTTSEWVPGTRHEAAFTTGAVAASGFDLTAKTPADATVCAGDAGGPALRQDDVNKYTLFGITSRSWQGDCLGANETRSGAFATRVDDVVPWVLQTRALAPGWKTETLVQTSSSLYQGIRLADGSWTGFTDVQAKAGDIKGVRSAAAAGINADTHVVALGGDGIIHHTHRKADGSWSSFGDVGSVAGVLGNVTQVSAVSIGNDLHVVAVADGKIFHTLRNSTGHWSRFGDLSGAAGPIGTVTAAATASVGGELQVIAVNNGKAFHTVRNTAGQWSAWGNVAQAAGTTGPITAVSMAGTGGDAQIVIATDNGTRQYHAIRKADRTWDSFGDLKGYLGSVTVKSLGAASVDGALQLTATTADNKLLHVIRRADRTWSPTTPVDLQGVTGSLGSTALTGTL</sequence>
<dbReference type="InterPro" id="IPR001314">
    <property type="entry name" value="Peptidase_S1A"/>
</dbReference>
<dbReference type="EC" id="3.4.21.-" evidence="3"/>
<evidence type="ECO:0000313" key="4">
    <source>
        <dbReference type="Proteomes" id="UP001432039"/>
    </source>
</evidence>
<dbReference type="Pfam" id="PF00089">
    <property type="entry name" value="Trypsin"/>
    <property type="match status" value="1"/>
</dbReference>
<reference evidence="3" key="1">
    <citation type="submission" date="2022-10" db="EMBL/GenBank/DDBJ databases">
        <title>The complete genomes of actinobacterial strains from the NBC collection.</title>
        <authorList>
            <person name="Joergensen T.S."/>
            <person name="Alvarez Arevalo M."/>
            <person name="Sterndorff E.B."/>
            <person name="Faurdal D."/>
            <person name="Vuksanovic O."/>
            <person name="Mourched A.-S."/>
            <person name="Charusanti P."/>
            <person name="Shaw S."/>
            <person name="Blin K."/>
            <person name="Weber T."/>
        </authorList>
    </citation>
    <scope>NUCLEOTIDE SEQUENCE</scope>
    <source>
        <strain evidence="3">NBC_00248</strain>
    </source>
</reference>
<dbReference type="SUPFAM" id="SSF89372">
    <property type="entry name" value="Fucose-specific lectin"/>
    <property type="match status" value="1"/>
</dbReference>
<gene>
    <name evidence="3" type="ORF">OG517_01320</name>
</gene>
<keyword evidence="4" id="KW-1185">Reference proteome</keyword>
<dbReference type="EMBL" id="CP108090">
    <property type="protein sequence ID" value="WUQ10194.1"/>
    <property type="molecule type" value="Genomic_DNA"/>
</dbReference>
<dbReference type="SUPFAM" id="SSF50494">
    <property type="entry name" value="Trypsin-like serine proteases"/>
    <property type="match status" value="1"/>
</dbReference>
<dbReference type="Proteomes" id="UP001432039">
    <property type="component" value="Chromosome"/>
</dbReference>
<dbReference type="SMART" id="SM00020">
    <property type="entry name" value="Tryp_SPc"/>
    <property type="match status" value="1"/>
</dbReference>
<dbReference type="InterPro" id="IPR051333">
    <property type="entry name" value="CLIP_Serine_Protease"/>
</dbReference>
<feature type="chain" id="PRO_5047431925" evidence="1">
    <location>
        <begin position="28"/>
        <end position="691"/>
    </location>
</feature>
<proteinExistence type="predicted"/>
<keyword evidence="1" id="KW-0732">Signal</keyword>
<dbReference type="InterPro" id="IPR009003">
    <property type="entry name" value="Peptidase_S1_PA"/>
</dbReference>
<dbReference type="PROSITE" id="PS50240">
    <property type="entry name" value="TRYPSIN_DOM"/>
    <property type="match status" value="1"/>
</dbReference>
<dbReference type="PRINTS" id="PR00722">
    <property type="entry name" value="CHYMOTRYPSIN"/>
</dbReference>
<dbReference type="InterPro" id="IPR001254">
    <property type="entry name" value="Trypsin_dom"/>
</dbReference>
<dbReference type="PANTHER" id="PTHR24260:SF136">
    <property type="entry name" value="GH08193P-RELATED"/>
    <property type="match status" value="1"/>
</dbReference>
<keyword evidence="3" id="KW-0378">Hydrolase</keyword>